<evidence type="ECO:0000259" key="3">
    <source>
        <dbReference type="PROSITE" id="PS51194"/>
    </source>
</evidence>
<dbReference type="PROSITE" id="PS51192">
    <property type="entry name" value="HELICASE_ATP_BIND_1"/>
    <property type="match status" value="1"/>
</dbReference>
<dbReference type="InterPro" id="IPR000330">
    <property type="entry name" value="SNF2_N"/>
</dbReference>
<dbReference type="SMART" id="SM00487">
    <property type="entry name" value="DEXDc"/>
    <property type="match status" value="1"/>
</dbReference>
<dbReference type="Proteomes" id="UP000523447">
    <property type="component" value="Unassembled WGS sequence"/>
</dbReference>
<evidence type="ECO:0000256" key="1">
    <source>
        <dbReference type="ARBA" id="ARBA00022801"/>
    </source>
</evidence>
<dbReference type="Gene3D" id="3.40.50.10810">
    <property type="entry name" value="Tandem AAA-ATPase domain"/>
    <property type="match status" value="1"/>
</dbReference>
<dbReference type="GO" id="GO:0016787">
    <property type="term" value="F:hydrolase activity"/>
    <property type="evidence" value="ECO:0007669"/>
    <property type="project" value="UniProtKB-KW"/>
</dbReference>
<accession>A0A7X6M4G3</accession>
<dbReference type="AlphaFoldDB" id="A0A7X6M4G3"/>
<keyword evidence="4" id="KW-0067">ATP-binding</keyword>
<dbReference type="SUPFAM" id="SSF52540">
    <property type="entry name" value="P-loop containing nucleoside triphosphate hydrolases"/>
    <property type="match status" value="2"/>
</dbReference>
<evidence type="ECO:0000259" key="2">
    <source>
        <dbReference type="PROSITE" id="PS51192"/>
    </source>
</evidence>
<dbReference type="InterPro" id="IPR014001">
    <property type="entry name" value="Helicase_ATP-bd"/>
</dbReference>
<keyword evidence="5" id="KW-1185">Reference proteome</keyword>
<dbReference type="GO" id="GO:0005524">
    <property type="term" value="F:ATP binding"/>
    <property type="evidence" value="ECO:0007669"/>
    <property type="project" value="InterPro"/>
</dbReference>
<dbReference type="CDD" id="cd18793">
    <property type="entry name" value="SF2_C_SNF"/>
    <property type="match status" value="1"/>
</dbReference>
<dbReference type="InterPro" id="IPR038718">
    <property type="entry name" value="SNF2-like_sf"/>
</dbReference>
<dbReference type="Pfam" id="PF00271">
    <property type="entry name" value="Helicase_C"/>
    <property type="match status" value="1"/>
</dbReference>
<feature type="domain" description="Helicase ATP-binding" evidence="2">
    <location>
        <begin position="495"/>
        <end position="661"/>
    </location>
</feature>
<dbReference type="InterPro" id="IPR022138">
    <property type="entry name" value="DUF3670"/>
</dbReference>
<evidence type="ECO:0000313" key="5">
    <source>
        <dbReference type="Proteomes" id="UP000523447"/>
    </source>
</evidence>
<dbReference type="Pfam" id="PF12419">
    <property type="entry name" value="DUF3670"/>
    <property type="match status" value="1"/>
</dbReference>
<dbReference type="SMART" id="SM00490">
    <property type="entry name" value="HELICc"/>
    <property type="match status" value="1"/>
</dbReference>
<dbReference type="RefSeq" id="WP_040717457.1">
    <property type="nucleotide sequence ID" value="NZ_CAWPHS010000035.1"/>
</dbReference>
<dbReference type="Pfam" id="PF00176">
    <property type="entry name" value="SNF2-rel_dom"/>
    <property type="match status" value="1"/>
</dbReference>
<dbReference type="InterPro" id="IPR027417">
    <property type="entry name" value="P-loop_NTPase"/>
</dbReference>
<name>A0A7X6M4G3_9NOCA</name>
<feature type="domain" description="Helicase C-terminal" evidence="3">
    <location>
        <begin position="798"/>
        <end position="954"/>
    </location>
</feature>
<evidence type="ECO:0000313" key="4">
    <source>
        <dbReference type="EMBL" id="NKY89170.1"/>
    </source>
</evidence>
<dbReference type="GO" id="GO:0004386">
    <property type="term" value="F:helicase activity"/>
    <property type="evidence" value="ECO:0007669"/>
    <property type="project" value="UniProtKB-KW"/>
</dbReference>
<comment type="caution">
    <text evidence="4">The sequence shown here is derived from an EMBL/GenBank/DDBJ whole genome shotgun (WGS) entry which is preliminary data.</text>
</comment>
<proteinExistence type="predicted"/>
<dbReference type="InterPro" id="IPR001650">
    <property type="entry name" value="Helicase_C-like"/>
</dbReference>
<keyword evidence="4" id="KW-0547">Nucleotide-binding</keyword>
<dbReference type="FunFam" id="3.40.50.300:FF:000533">
    <property type="entry name" value="Helicase, Snf2 family"/>
    <property type="match status" value="1"/>
</dbReference>
<keyword evidence="1" id="KW-0378">Hydrolase</keyword>
<protein>
    <submittedName>
        <fullName evidence="4">DEAD/DEAH box helicase</fullName>
    </submittedName>
</protein>
<dbReference type="Gene3D" id="3.40.50.300">
    <property type="entry name" value="P-loop containing nucleotide triphosphate hydrolases"/>
    <property type="match status" value="1"/>
</dbReference>
<sequence>MSVAADWMDRMLHGSWSPGSGLVLWRLPGAGARPAVPGADTPPAAAQYTDLPDPLGSIARSARFRHRVRVLVAGATGPEVTEVRGHALAPAVAARVLTQPLPDSAVAADLRYLAHVARGLRRWVRAGRIVPELHRADGEWWVRWRLVGGQRQRAWLAELAAAMPPALRLPESRSAVAILEDLVAELADPLARLDLRVPEPAHPLLAALVAEVPLESGSHRVASVLEQWRAGLTVDEPELVLRLLEPEDDPDDDPQAVAALWRLEVCLRSEGEAPQPVPVQGDPAMIRLAGEKVAAAIQAYPRLQQVPRDPYGMDFLLPTPVVQELVAHGAHELRSAGVQVMLPRAWRIVSPSMRLRVQSPATTDTAVGLSGLVSYRWELALGDTVLTPAEMGRLIQAKSDLVRLRGQWVQADHRSLAAAAAYLEGRVEDRPATLTQLLGEIAASQVRQVPIEEVTATGWVRELFDSVHAGDTVEPPAGLKAQLRPYQLRGLSWLATMNRLGCGAILADDMGLGKTVQVLALLVHENESAPRESAPGPTLLVCPMSVVGNWQRETERFAPGLRVLVHHGSVRRSGAELDAAVADSDLVLTTYALLARDVEELKRQPWERVVLDEAQHIKNAATRQARAARAIPARHRLALTGTPVENRLEELRSILDFAAPNVLGKPSEFHARFAVPIEREHDDNAVSRLRAITAPFVLRRVKTDPSVISDLPDKLEMTVRANLTVEQAALYQAVVDDMLAQLKASRATGSTAVNMARRGAVLAALTRLKQVCNHPAHYLSDGSSLLRRGRHRSGKLALVEDVLEAVLAEGERALLFTQFREFGDLITPYLSERFGTTIPFLHGGVAKKRRDGMVERFAEADGPPIMVLSLKAGGTGLNLTAANHVVHLDRWWNPAVENQATDRAFRIGQRRDVQVRKLVCVDTIEERIDDMLTGKQELANLTVGAGENWITELSTDELRELFMLGAEAVGE</sequence>
<dbReference type="PROSITE" id="PS51194">
    <property type="entry name" value="HELICASE_CTER"/>
    <property type="match status" value="1"/>
</dbReference>
<dbReference type="PANTHER" id="PTHR10799">
    <property type="entry name" value="SNF2/RAD54 HELICASE FAMILY"/>
    <property type="match status" value="1"/>
</dbReference>
<gene>
    <name evidence="4" type="ORF">HGA07_26620</name>
</gene>
<keyword evidence="4" id="KW-0347">Helicase</keyword>
<reference evidence="4 5" key="1">
    <citation type="submission" date="2020-04" db="EMBL/GenBank/DDBJ databases">
        <title>MicrobeNet Type strains.</title>
        <authorList>
            <person name="Nicholson A.C."/>
        </authorList>
    </citation>
    <scope>NUCLEOTIDE SEQUENCE [LARGE SCALE GENOMIC DNA]</scope>
    <source>
        <strain evidence="4 5">DSM 44445</strain>
    </source>
</reference>
<dbReference type="InterPro" id="IPR049730">
    <property type="entry name" value="SNF2/RAD54-like_C"/>
</dbReference>
<organism evidence="4 5">
    <name type="scientific">Nocardia veterana</name>
    <dbReference type="NCBI Taxonomy" id="132249"/>
    <lineage>
        <taxon>Bacteria</taxon>
        <taxon>Bacillati</taxon>
        <taxon>Actinomycetota</taxon>
        <taxon>Actinomycetes</taxon>
        <taxon>Mycobacteriales</taxon>
        <taxon>Nocardiaceae</taxon>
        <taxon>Nocardia</taxon>
    </lineage>
</organism>
<dbReference type="EMBL" id="JAAXPE010000040">
    <property type="protein sequence ID" value="NKY89170.1"/>
    <property type="molecule type" value="Genomic_DNA"/>
</dbReference>